<keyword evidence="3" id="KW-0378">Hydrolase</keyword>
<reference evidence="8 9" key="1">
    <citation type="submission" date="2020-08" db="EMBL/GenBank/DDBJ databases">
        <title>novel species in genus Nocardioides.</title>
        <authorList>
            <person name="Zhang G."/>
        </authorList>
    </citation>
    <scope>NUCLEOTIDE SEQUENCE [LARGE SCALE GENOMIC DNA]</scope>
    <source>
        <strain evidence="8 9">SC8A-24</strain>
    </source>
</reference>
<evidence type="ECO:0000256" key="4">
    <source>
        <dbReference type="ARBA" id="ARBA00022833"/>
    </source>
</evidence>
<dbReference type="SUPFAM" id="SSF55486">
    <property type="entry name" value="Metalloproteases ('zincins'), catalytic domain"/>
    <property type="match status" value="1"/>
</dbReference>
<dbReference type="RefSeq" id="WP_186345507.1">
    <property type="nucleotide sequence ID" value="NZ_BMMR01000001.1"/>
</dbReference>
<accession>A0ABR6U713</accession>
<organism evidence="8 9">
    <name type="scientific">Nocardioides deserti</name>
    <dbReference type="NCBI Taxonomy" id="1588644"/>
    <lineage>
        <taxon>Bacteria</taxon>
        <taxon>Bacillati</taxon>
        <taxon>Actinomycetota</taxon>
        <taxon>Actinomycetes</taxon>
        <taxon>Propionibacteriales</taxon>
        <taxon>Nocardioidaceae</taxon>
        <taxon>Nocardioides</taxon>
    </lineage>
</organism>
<feature type="transmembrane region" description="Helical" evidence="6">
    <location>
        <begin position="12"/>
        <end position="28"/>
    </location>
</feature>
<evidence type="ECO:0000259" key="7">
    <source>
        <dbReference type="Pfam" id="PF00413"/>
    </source>
</evidence>
<keyword evidence="2" id="KW-0479">Metal-binding</keyword>
<keyword evidence="1" id="KW-0645">Protease</keyword>
<keyword evidence="6" id="KW-1133">Transmembrane helix</keyword>
<feature type="domain" description="Peptidase M10 metallopeptidase" evidence="7">
    <location>
        <begin position="157"/>
        <end position="224"/>
    </location>
</feature>
<evidence type="ECO:0000313" key="8">
    <source>
        <dbReference type="EMBL" id="MBC2960231.1"/>
    </source>
</evidence>
<dbReference type="InterPro" id="IPR001818">
    <property type="entry name" value="Pept_M10_metallopeptidase"/>
</dbReference>
<evidence type="ECO:0000256" key="3">
    <source>
        <dbReference type="ARBA" id="ARBA00022801"/>
    </source>
</evidence>
<sequence>MDHREPRRHGPVLPGVLVVLALIGLVVVRDPSGTGDRLRELLGTEQRRAEAVSVPTGGGSYQFAATQPDSDEPVSWNPCRDIEYVVNPAGAPAHWRQLVERSVATVSEATGFRFAFVGQTDDRNFTDRIGALGRSAPVLIGWADEEEVPELAGDVAGVGGAAYLETSGRWTYSTGMVVLDTDVFVDLSPGAGPRAFDLQAAILDHELGHVVGLGHVESRAELMHADNIGRTSFGTGDLRGLALLGAVPCG</sequence>
<evidence type="ECO:0000256" key="1">
    <source>
        <dbReference type="ARBA" id="ARBA00022670"/>
    </source>
</evidence>
<keyword evidence="6" id="KW-0812">Transmembrane</keyword>
<name>A0ABR6U713_9ACTN</name>
<keyword evidence="6" id="KW-0472">Membrane</keyword>
<protein>
    <recommendedName>
        <fullName evidence="7">Peptidase M10 metallopeptidase domain-containing protein</fullName>
    </recommendedName>
</protein>
<dbReference type="Pfam" id="PF00413">
    <property type="entry name" value="Peptidase_M10"/>
    <property type="match status" value="1"/>
</dbReference>
<dbReference type="InterPro" id="IPR024079">
    <property type="entry name" value="MetalloPept_cat_dom_sf"/>
</dbReference>
<evidence type="ECO:0000256" key="5">
    <source>
        <dbReference type="SAM" id="MobiDB-lite"/>
    </source>
</evidence>
<evidence type="ECO:0000313" key="9">
    <source>
        <dbReference type="Proteomes" id="UP000604001"/>
    </source>
</evidence>
<dbReference type="Gene3D" id="3.40.390.10">
    <property type="entry name" value="Collagenase (Catalytic Domain)"/>
    <property type="match status" value="1"/>
</dbReference>
<comment type="caution">
    <text evidence="8">The sequence shown here is derived from an EMBL/GenBank/DDBJ whole genome shotgun (WGS) entry which is preliminary data.</text>
</comment>
<proteinExistence type="predicted"/>
<dbReference type="EMBL" id="JACMYC010000004">
    <property type="protein sequence ID" value="MBC2960231.1"/>
    <property type="molecule type" value="Genomic_DNA"/>
</dbReference>
<keyword evidence="4" id="KW-0862">Zinc</keyword>
<dbReference type="Proteomes" id="UP000604001">
    <property type="component" value="Unassembled WGS sequence"/>
</dbReference>
<feature type="region of interest" description="Disordered" evidence="5">
    <location>
        <begin position="50"/>
        <end position="72"/>
    </location>
</feature>
<keyword evidence="9" id="KW-1185">Reference proteome</keyword>
<gene>
    <name evidence="8" type="ORF">H7344_07990</name>
</gene>
<evidence type="ECO:0000256" key="6">
    <source>
        <dbReference type="SAM" id="Phobius"/>
    </source>
</evidence>
<evidence type="ECO:0000256" key="2">
    <source>
        <dbReference type="ARBA" id="ARBA00022723"/>
    </source>
</evidence>